<sequence>MSKKIIVVGGGAAGMLAAYFAAAAGNKVTLLEKNEKLGKKIYITGKGRCNLTNACDVEELFLNVKSNSKFLYSAFYGFDNSRVIDFFESHGMPVKVERGNRVFPVSDKSSDVIFALQKALKEKNVEVLLHTEVSKLCYEKITDTKADEEASDKKPSDKKPSDKKPELKITGVILKDGTKMDADAVIVATGGLSYPSTGSTGDGYKMAEDAGHTVTECTPSLVPFNVKEEWVKSLQGLSLKNTAISIYSGKKKLYEDFGEMLFTHFGVSGPMILSASASIKQSLIKQPLDMYIDLKPALTQEALDKRILREFEEAKNKQFKNSINKLLPAKMIPVIIELSGIDPDKKVNEISKEERNRLLMLFKKLPVTLNGPRGYNEAIITKGGIKVKEINPSTMESKLVNGLYFAGEVLDLDAYTGGFNLQIAWSTGYLAGTSAAVC</sequence>
<evidence type="ECO:0000313" key="7">
    <source>
        <dbReference type="EMBL" id="MCB6959330.1"/>
    </source>
</evidence>
<dbReference type="EMBL" id="JAJCJQ010000001">
    <property type="protein sequence ID" value="MCB6959330.1"/>
    <property type="molecule type" value="Genomic_DNA"/>
</dbReference>
<dbReference type="Gene3D" id="1.10.8.260">
    <property type="entry name" value="HI0933 insert domain-like"/>
    <property type="match status" value="1"/>
</dbReference>
<evidence type="ECO:0000259" key="5">
    <source>
        <dbReference type="Pfam" id="PF03486"/>
    </source>
</evidence>
<name>A0AAW4UL57_9FIRM</name>
<gene>
    <name evidence="7" type="ORF">LIZ82_00265</name>
</gene>
<dbReference type="NCBIfam" id="TIGR00275">
    <property type="entry name" value="aminoacetone oxidase family FAD-binding enzyme"/>
    <property type="match status" value="1"/>
</dbReference>
<keyword evidence="4" id="KW-0732">Signal</keyword>
<organism evidence="7 8">
    <name type="scientific">Agathobacter rectalis</name>
    <dbReference type="NCBI Taxonomy" id="39491"/>
    <lineage>
        <taxon>Bacteria</taxon>
        <taxon>Bacillati</taxon>
        <taxon>Bacillota</taxon>
        <taxon>Clostridia</taxon>
        <taxon>Lachnospirales</taxon>
        <taxon>Lachnospiraceae</taxon>
        <taxon>Agathobacter</taxon>
    </lineage>
</organism>
<dbReference type="RefSeq" id="WP_015516303.1">
    <property type="nucleotide sequence ID" value="NZ_JAJCJQ010000001.1"/>
</dbReference>
<dbReference type="AlphaFoldDB" id="A0AAW4UL57"/>
<evidence type="ECO:0000256" key="2">
    <source>
        <dbReference type="ARBA" id="ARBA00022630"/>
    </source>
</evidence>
<keyword evidence="3" id="KW-0274">FAD</keyword>
<proteinExistence type="predicted"/>
<reference evidence="7" key="1">
    <citation type="submission" date="2021-10" db="EMBL/GenBank/DDBJ databases">
        <title>Collection of gut derived symbiotic bacterial strains cultured from healthy donors.</title>
        <authorList>
            <person name="Lin H."/>
            <person name="Littmann E."/>
            <person name="Kohout C."/>
            <person name="Pamer E.G."/>
        </authorList>
    </citation>
    <scope>NUCLEOTIDE SEQUENCE</scope>
    <source>
        <strain evidence="7">DFI.7.28A</strain>
    </source>
</reference>
<dbReference type="InterPro" id="IPR023166">
    <property type="entry name" value="BaiN-like_dom_sf"/>
</dbReference>
<dbReference type="Proteomes" id="UP001197741">
    <property type="component" value="Unassembled WGS sequence"/>
</dbReference>
<dbReference type="Gene3D" id="2.40.30.10">
    <property type="entry name" value="Translation factors"/>
    <property type="match status" value="1"/>
</dbReference>
<evidence type="ECO:0000259" key="6">
    <source>
        <dbReference type="Pfam" id="PF22780"/>
    </source>
</evidence>
<comment type="caution">
    <text evidence="7">The sequence shown here is derived from an EMBL/GenBank/DDBJ whole genome shotgun (WGS) entry which is preliminary data.</text>
</comment>
<dbReference type="InterPro" id="IPR055178">
    <property type="entry name" value="RsdA/BaiN/AoA(So)-like_dom"/>
</dbReference>
<dbReference type="InterPro" id="IPR057661">
    <property type="entry name" value="RsdA/BaiN/AoA(So)_Rossmann"/>
</dbReference>
<feature type="chain" id="PRO_5043352391" evidence="4">
    <location>
        <begin position="24"/>
        <end position="438"/>
    </location>
</feature>
<protein>
    <submittedName>
        <fullName evidence="7">NAD(P)/FAD-dependent oxidoreductase</fullName>
    </submittedName>
</protein>
<dbReference type="InterPro" id="IPR004792">
    <property type="entry name" value="BaiN-like"/>
</dbReference>
<dbReference type="PANTHER" id="PTHR42887:SF2">
    <property type="entry name" value="OS12G0638800 PROTEIN"/>
    <property type="match status" value="1"/>
</dbReference>
<dbReference type="Pfam" id="PF03486">
    <property type="entry name" value="HI0933_like"/>
    <property type="match status" value="1"/>
</dbReference>
<feature type="domain" description="RsdA/BaiN/AoA(So)-like insert" evidence="6">
    <location>
        <begin position="219"/>
        <end position="380"/>
    </location>
</feature>
<keyword evidence="2" id="KW-0285">Flavoprotein</keyword>
<evidence type="ECO:0000256" key="1">
    <source>
        <dbReference type="ARBA" id="ARBA00001974"/>
    </source>
</evidence>
<feature type="domain" description="RsdA/BaiN/AoA(So)-like Rossmann fold-like" evidence="5">
    <location>
        <begin position="4"/>
        <end position="433"/>
    </location>
</feature>
<dbReference type="Gene3D" id="3.50.50.60">
    <property type="entry name" value="FAD/NAD(P)-binding domain"/>
    <property type="match status" value="1"/>
</dbReference>
<comment type="cofactor">
    <cofactor evidence="1">
        <name>FAD</name>
        <dbReference type="ChEBI" id="CHEBI:57692"/>
    </cofactor>
</comment>
<evidence type="ECO:0000256" key="3">
    <source>
        <dbReference type="ARBA" id="ARBA00022827"/>
    </source>
</evidence>
<evidence type="ECO:0000313" key="8">
    <source>
        <dbReference type="Proteomes" id="UP001197741"/>
    </source>
</evidence>
<evidence type="ECO:0000256" key="4">
    <source>
        <dbReference type="SAM" id="SignalP"/>
    </source>
</evidence>
<dbReference type="Pfam" id="PF22780">
    <property type="entry name" value="HI0933_like_1st"/>
    <property type="match status" value="1"/>
</dbReference>
<feature type="signal peptide" evidence="4">
    <location>
        <begin position="1"/>
        <end position="23"/>
    </location>
</feature>
<dbReference type="SUPFAM" id="SSF160996">
    <property type="entry name" value="HI0933 insert domain-like"/>
    <property type="match status" value="1"/>
</dbReference>
<accession>A0AAW4UL57</accession>
<dbReference type="InterPro" id="IPR036188">
    <property type="entry name" value="FAD/NAD-bd_sf"/>
</dbReference>
<dbReference type="SUPFAM" id="SSF51905">
    <property type="entry name" value="FAD/NAD(P)-binding domain"/>
    <property type="match status" value="1"/>
</dbReference>
<dbReference type="PANTHER" id="PTHR42887">
    <property type="entry name" value="OS12G0638800 PROTEIN"/>
    <property type="match status" value="1"/>
</dbReference>